<sequence>MDANERGDEIVVMVFEFVEAESAWKSLGVGKLQFFQNNDQTETALCVTNEKDESECLLDHTIRPEENYSRTEENSESIEQAQQMSTADYMIVDVEDGKRISVELPEPTLKNVESLKEIFKQTNVSGRVKWTLYQQIMRNNYLETLFELFETCEDLEATEELEKFYFIFRGIVNLLFNSNTMDLLKKIVSRENVLNFVDDPEYMHCKPKYREYLKSEDLYRNVFFIENKEIEELIHQSFRAQYLKDVVLTRVLEDEGFNCIMRFIRSVNYEIINYLMSEESNIFIQINDLLERREKRREILSFLKEFNLMVKMTEFSNLFQKEAIKILNPILKIFKEEKEDQSEKEKENFDLRSKAAEFILGIIEQNPDNVRSAILDQENEKNNLNLLKIILDSFLDEKDSGLRLEFLEIIRSLLTFPPNPSEKIKSDLLNLFYQSFVESFFFPLSNLSNDSEIKDPEIIQHLIDLLCGFIRQHTYNIKYFILGSSVSQGIISLCNSNFPHLKICKFRKLYFHLAAIKYLKTCIQRRDQFFDRFIIKNDLVKKVIELAVEYQNQDNLISATILDCLNTISCSNLLSLHLLEKYRQTIESLSNPNFTNLIKLYENGVNENNKNNPNVPAKGLWTSDADEDAYFNSDDDPIHKRNTSSPPPLDALPPLKPSSPTLDDPDFSLNTFVPLKRKSNEENEDLNFTKPKIKKSEPIKFKFREIS</sequence>
<dbReference type="Proteomes" id="UP000281549">
    <property type="component" value="Unassembled WGS sequence"/>
</dbReference>
<evidence type="ECO:0000313" key="6">
    <source>
        <dbReference type="EMBL" id="RKP18304.1"/>
    </source>
</evidence>
<dbReference type="GO" id="GO:0030289">
    <property type="term" value="C:protein phosphatase 4 complex"/>
    <property type="evidence" value="ECO:0007669"/>
    <property type="project" value="TreeGrafter"/>
</dbReference>
<dbReference type="OrthoDB" id="27483at2759"/>
<reference evidence="8" key="2">
    <citation type="journal article" date="2018" name="Nat. Microbiol.">
        <title>Leveraging single-cell genomics to expand the fungal tree of life.</title>
        <authorList>
            <person name="Ahrendt S.R."/>
            <person name="Quandt C.A."/>
            <person name="Ciobanu D."/>
            <person name="Clum A."/>
            <person name="Salamov A."/>
            <person name="Andreopoulos B."/>
            <person name="Cheng J.F."/>
            <person name="Woyke T."/>
            <person name="Pelin A."/>
            <person name="Henrissat B."/>
            <person name="Reynolds N.K."/>
            <person name="Benny G.L."/>
            <person name="Smith M.E."/>
            <person name="James T.Y."/>
            <person name="Grigoriev I.V."/>
        </authorList>
    </citation>
    <scope>NUCLEOTIDE SEQUENCE [LARGE SCALE GENOMIC DNA]</scope>
    <source>
        <strain evidence="8">CSF55</strain>
    </source>
</reference>
<dbReference type="AlphaFoldDB" id="A0A075B1W1"/>
<evidence type="ECO:0000313" key="5">
    <source>
        <dbReference type="EMBL" id="EPZ36355.1"/>
    </source>
</evidence>
<dbReference type="GO" id="GO:0005654">
    <property type="term" value="C:nucleoplasm"/>
    <property type="evidence" value="ECO:0007669"/>
    <property type="project" value="TreeGrafter"/>
</dbReference>
<gene>
    <name evidence="5" type="ORF">O9G_004014</name>
    <name evidence="6" type="ORF">ROZALSC1DRAFT_29991</name>
</gene>
<proteinExistence type="predicted"/>
<dbReference type="PROSITE" id="PS50913">
    <property type="entry name" value="GRIP"/>
    <property type="match status" value="1"/>
</dbReference>
<evidence type="ECO:0000313" key="7">
    <source>
        <dbReference type="Proteomes" id="UP000030755"/>
    </source>
</evidence>
<dbReference type="PANTHER" id="PTHR23318">
    <property type="entry name" value="ATP SYNTHASE GAMMA-RELATED"/>
    <property type="match status" value="1"/>
</dbReference>
<dbReference type="Pfam" id="PF04802">
    <property type="entry name" value="PP4R3"/>
    <property type="match status" value="1"/>
</dbReference>
<evidence type="ECO:0000259" key="4">
    <source>
        <dbReference type="PROSITE" id="PS50913"/>
    </source>
</evidence>
<dbReference type="STRING" id="988480.A0A075B1W1"/>
<keyword evidence="7" id="KW-1185">Reference proteome</keyword>
<dbReference type="InterPro" id="IPR006887">
    <property type="entry name" value="P4R3-like_central_dom"/>
</dbReference>
<evidence type="ECO:0000256" key="2">
    <source>
        <dbReference type="ARBA" id="ARBA00023242"/>
    </source>
</evidence>
<dbReference type="EMBL" id="ML005498">
    <property type="protein sequence ID" value="RKP18304.1"/>
    <property type="molecule type" value="Genomic_DNA"/>
</dbReference>
<dbReference type="HOGENOM" id="CLU_390363_0_0_1"/>
<evidence type="ECO:0000256" key="1">
    <source>
        <dbReference type="ARBA" id="ARBA00004123"/>
    </source>
</evidence>
<evidence type="ECO:0000256" key="3">
    <source>
        <dbReference type="SAM" id="MobiDB-lite"/>
    </source>
</evidence>
<name>A0A075B1W1_ROZAC</name>
<dbReference type="InterPro" id="IPR051137">
    <property type="entry name" value="PP4R3-like"/>
</dbReference>
<feature type="region of interest" description="Disordered" evidence="3">
    <location>
        <begin position="631"/>
        <end position="685"/>
    </location>
</feature>
<protein>
    <submittedName>
        <fullName evidence="5">DUF625 domain-containing protein</fullName>
    </submittedName>
</protein>
<feature type="compositionally biased region" description="Pro residues" evidence="3">
    <location>
        <begin position="645"/>
        <end position="657"/>
    </location>
</feature>
<dbReference type="PANTHER" id="PTHR23318:SF0">
    <property type="entry name" value="SERINE_THREONINE-PROTEIN PHOSPHATASE 4 REGULATORY SUBUNIT 3"/>
    <property type="match status" value="1"/>
</dbReference>
<dbReference type="InterPro" id="IPR000237">
    <property type="entry name" value="GRIP_dom"/>
</dbReference>
<dbReference type="Proteomes" id="UP000030755">
    <property type="component" value="Unassembled WGS sequence"/>
</dbReference>
<evidence type="ECO:0000313" key="8">
    <source>
        <dbReference type="Proteomes" id="UP000281549"/>
    </source>
</evidence>
<feature type="domain" description="GRIP" evidence="4">
    <location>
        <begin position="377"/>
        <end position="427"/>
    </location>
</feature>
<reference evidence="5 7" key="1">
    <citation type="journal article" date="2013" name="Curr. Biol.">
        <title>Shared signatures of parasitism and phylogenomics unite Cryptomycota and microsporidia.</title>
        <authorList>
            <person name="James T.Y."/>
            <person name="Pelin A."/>
            <person name="Bonen L."/>
            <person name="Ahrendt S."/>
            <person name="Sain D."/>
            <person name="Corradi N."/>
            <person name="Stajich J.E."/>
        </authorList>
    </citation>
    <scope>NUCLEOTIDE SEQUENCE [LARGE SCALE GENOMIC DNA]</scope>
    <source>
        <strain evidence="5">CSF55</strain>
        <strain evidence="5">CSF55</strain>
    </source>
</reference>
<keyword evidence="2" id="KW-0539">Nucleus</keyword>
<accession>A0A075B1W1</accession>
<organism evidence="5 7">
    <name type="scientific">Rozella allomycis (strain CSF55)</name>
    <dbReference type="NCBI Taxonomy" id="988480"/>
    <lineage>
        <taxon>Eukaryota</taxon>
        <taxon>Fungi</taxon>
        <taxon>Fungi incertae sedis</taxon>
        <taxon>Cryptomycota</taxon>
        <taxon>Cryptomycota incertae sedis</taxon>
        <taxon>Rozella</taxon>
    </lineage>
</organism>
<dbReference type="GO" id="GO:0006974">
    <property type="term" value="P:DNA damage response"/>
    <property type="evidence" value="ECO:0007669"/>
    <property type="project" value="TreeGrafter"/>
</dbReference>
<dbReference type="Gene3D" id="2.30.29.30">
    <property type="entry name" value="Pleckstrin-homology domain (PH domain)/Phosphotyrosine-binding domain (PTB)"/>
    <property type="match status" value="1"/>
</dbReference>
<dbReference type="EMBL" id="KE560580">
    <property type="protein sequence ID" value="EPZ36355.1"/>
    <property type="molecule type" value="Genomic_DNA"/>
</dbReference>
<reference evidence="6" key="3">
    <citation type="submission" date="2018-08" db="EMBL/GenBank/DDBJ databases">
        <title>Leveraging single-cell genomics to expand the Fungal Tree of Life.</title>
        <authorList>
            <consortium name="DOE Joint Genome Institute"/>
            <person name="Ahrendt S.R."/>
            <person name="Quandt C.A."/>
            <person name="Ciobanu D."/>
            <person name="Clum A."/>
            <person name="Salamov A."/>
            <person name="Andreopoulos B."/>
            <person name="Cheng J.-F."/>
            <person name="Woyke T."/>
            <person name="Pelin A."/>
            <person name="Henrissat B."/>
            <person name="Reynolds N."/>
            <person name="Benny G.L."/>
            <person name="Smith M.E."/>
            <person name="James T.Y."/>
            <person name="Grigoriev I.V."/>
        </authorList>
    </citation>
    <scope>NUCLEOTIDE SEQUENCE</scope>
    <source>
        <strain evidence="6">CSF55</strain>
    </source>
</reference>
<dbReference type="GO" id="GO:0072542">
    <property type="term" value="F:protein phosphatase activator activity"/>
    <property type="evidence" value="ECO:0007669"/>
    <property type="project" value="TreeGrafter"/>
</dbReference>
<dbReference type="OMA" id="LYNCYII"/>
<comment type="subcellular location">
    <subcellularLocation>
        <location evidence="1">Nucleus</location>
    </subcellularLocation>
</comment>
<dbReference type="InterPro" id="IPR011993">
    <property type="entry name" value="PH-like_dom_sf"/>
</dbReference>